<feature type="signal peptide" evidence="2">
    <location>
        <begin position="1"/>
        <end position="28"/>
    </location>
</feature>
<evidence type="ECO:0000256" key="1">
    <source>
        <dbReference type="ARBA" id="ARBA00022729"/>
    </source>
</evidence>
<dbReference type="SUPFAM" id="SSF53850">
    <property type="entry name" value="Periplasmic binding protein-like II"/>
    <property type="match status" value="1"/>
</dbReference>
<protein>
    <recommendedName>
        <fullName evidence="3">PBP domain-containing protein</fullName>
    </recommendedName>
</protein>
<evidence type="ECO:0000313" key="5">
    <source>
        <dbReference type="Proteomes" id="UP001500618"/>
    </source>
</evidence>
<evidence type="ECO:0000256" key="2">
    <source>
        <dbReference type="SAM" id="SignalP"/>
    </source>
</evidence>
<reference evidence="4 5" key="1">
    <citation type="journal article" date="2019" name="Int. J. Syst. Evol. Microbiol.">
        <title>The Global Catalogue of Microorganisms (GCM) 10K type strain sequencing project: providing services to taxonomists for standard genome sequencing and annotation.</title>
        <authorList>
            <consortium name="The Broad Institute Genomics Platform"/>
            <consortium name="The Broad Institute Genome Sequencing Center for Infectious Disease"/>
            <person name="Wu L."/>
            <person name="Ma J."/>
        </authorList>
    </citation>
    <scope>NUCLEOTIDE SEQUENCE [LARGE SCALE GENOMIC DNA]</scope>
    <source>
        <strain evidence="4 5">JCM 14718</strain>
    </source>
</reference>
<dbReference type="RefSeq" id="WP_344313219.1">
    <property type="nucleotide sequence ID" value="NZ_BAAANY010000020.1"/>
</dbReference>
<dbReference type="InterPro" id="IPR050811">
    <property type="entry name" value="Phosphate_ABC_transporter"/>
</dbReference>
<keyword evidence="1 2" id="KW-0732">Signal</keyword>
<dbReference type="PANTHER" id="PTHR30570">
    <property type="entry name" value="PERIPLASMIC PHOSPHATE BINDING COMPONENT OF PHOSPHATE ABC TRANSPORTER"/>
    <property type="match status" value="1"/>
</dbReference>
<dbReference type="EMBL" id="BAAANY010000020">
    <property type="protein sequence ID" value="GAA1697824.1"/>
    <property type="molecule type" value="Genomic_DNA"/>
</dbReference>
<feature type="chain" id="PRO_5047121837" description="PBP domain-containing protein" evidence="2">
    <location>
        <begin position="29"/>
        <end position="388"/>
    </location>
</feature>
<evidence type="ECO:0000313" key="4">
    <source>
        <dbReference type="EMBL" id="GAA1697824.1"/>
    </source>
</evidence>
<sequence length="388" mass="39337">MGRNALATGIIATAAAAVLALSSAPAAAAAPPSDGVHQTISFVGSDTIEDFTNAYVNGLTKNDNTSVYGGWNNDGVANPGHEDTAVNVVARLDAGQSISVPVDGSCTTPITYDSTNPPPDGSGAGRDALFAANNRNAGTTSCIDVARSSGGPRVGTDPSGNAVYDQFALDAVSFATFGSAPLNLTLTQIRSIYNCNVTDWSAIAGSGKTGTIHRYLPQAGSGTRSFFIATILGGTFAPNSATCPLDESLQENDATGVAAANQSTALMAYSAGQWVYQNVGEFHAVDKTAGNWIGTIAGVAPATGDGATATINASAVKDGSFVGSRGLFFVTDNRLGANFTAAQRVVGLNQTGVSPLCNGDVSSVITDLGFVPLDQQEDGTFCVETVVS</sequence>
<comment type="caution">
    <text evidence="4">The sequence shown here is derived from an EMBL/GenBank/DDBJ whole genome shotgun (WGS) entry which is preliminary data.</text>
</comment>
<accession>A0ABN2I331</accession>
<proteinExistence type="predicted"/>
<dbReference type="PANTHER" id="PTHR30570:SF1">
    <property type="entry name" value="PHOSPHATE-BINDING PROTEIN PSTS"/>
    <property type="match status" value="1"/>
</dbReference>
<organism evidence="4 5">
    <name type="scientific">Fodinicola feengrottensis</name>
    <dbReference type="NCBI Taxonomy" id="435914"/>
    <lineage>
        <taxon>Bacteria</taxon>
        <taxon>Bacillati</taxon>
        <taxon>Actinomycetota</taxon>
        <taxon>Actinomycetes</taxon>
        <taxon>Mycobacteriales</taxon>
        <taxon>Fodinicola</taxon>
    </lineage>
</organism>
<gene>
    <name evidence="4" type="ORF">GCM10009765_54070</name>
</gene>
<evidence type="ECO:0000259" key="3">
    <source>
        <dbReference type="Pfam" id="PF12849"/>
    </source>
</evidence>
<feature type="domain" description="PBP" evidence="3">
    <location>
        <begin position="119"/>
        <end position="331"/>
    </location>
</feature>
<name>A0ABN2I331_9ACTN</name>
<dbReference type="Gene3D" id="3.40.190.10">
    <property type="entry name" value="Periplasmic binding protein-like II"/>
    <property type="match status" value="2"/>
</dbReference>
<dbReference type="InterPro" id="IPR024370">
    <property type="entry name" value="PBP_domain"/>
</dbReference>
<dbReference type="Proteomes" id="UP001500618">
    <property type="component" value="Unassembled WGS sequence"/>
</dbReference>
<dbReference type="Pfam" id="PF12849">
    <property type="entry name" value="PBP_like_2"/>
    <property type="match status" value="1"/>
</dbReference>
<keyword evidence="5" id="KW-1185">Reference proteome</keyword>